<comment type="caution">
    <text evidence="1">The sequence shown here is derived from an EMBL/GenBank/DDBJ whole genome shotgun (WGS) entry which is preliminary data.</text>
</comment>
<dbReference type="RefSeq" id="WP_168449013.1">
    <property type="nucleotide sequence ID" value="NZ_JAAWWK010000001.1"/>
</dbReference>
<sequence>MSIPVYPRADFGAVPLVSACEISPEAFHPENNYGGGCVFVHHGFYGTFRNEKGEAYTVMTRRVGVLGATEITVFSNRGGRARMEEVLEFRDAFSGMTFFNKADNSFSIQSWAIPPARTDKLFSATVTKEGSTWNEGGDLLSLEGKYVGNCALQWLTPNPSGSDLHIYHMQRASGTILGEKVEGFYDINTTYSAPGSSYFHTFAAKALSWVFFGNEYDDGTMEVGQICIAEGNWKFAMIANQDGPLLMSTDFSVQGQADEDGYPGIARFTFKDQQWEWRAAERCGIDRGIVNSPMQQGEGYIQRVGDTRKIVVGMAMNGAKVALPPL</sequence>
<accession>A0ABX1GBH1</accession>
<evidence type="ECO:0000313" key="1">
    <source>
        <dbReference type="EMBL" id="NKI16495.1"/>
    </source>
</evidence>
<reference evidence="1 2" key="1">
    <citation type="submission" date="2020-04" db="EMBL/GenBank/DDBJ databases">
        <authorList>
            <person name="Yoon J."/>
        </authorList>
    </citation>
    <scope>NUCLEOTIDE SEQUENCE [LARGE SCALE GENOMIC DNA]</scope>
    <source>
        <strain evidence="1 2">KMU-166</strain>
    </source>
</reference>
<keyword evidence="2" id="KW-1185">Reference proteome</keyword>
<protein>
    <recommendedName>
        <fullName evidence="3">Hydroxyneurosporene synthase (CrtC)</fullName>
    </recommendedName>
</protein>
<name>A0ABX1GBH1_9GAMM</name>
<dbReference type="EMBL" id="JAAWWK010000001">
    <property type="protein sequence ID" value="NKI16495.1"/>
    <property type="molecule type" value="Genomic_DNA"/>
</dbReference>
<dbReference type="Proteomes" id="UP000765845">
    <property type="component" value="Unassembled WGS sequence"/>
</dbReference>
<organism evidence="1 2">
    <name type="scientific">Spongiibacter thalassae</name>
    <dbReference type="NCBI Taxonomy" id="2721624"/>
    <lineage>
        <taxon>Bacteria</taxon>
        <taxon>Pseudomonadati</taxon>
        <taxon>Pseudomonadota</taxon>
        <taxon>Gammaproteobacteria</taxon>
        <taxon>Cellvibrionales</taxon>
        <taxon>Spongiibacteraceae</taxon>
        <taxon>Spongiibacter</taxon>
    </lineage>
</organism>
<gene>
    <name evidence="1" type="ORF">HCU74_03570</name>
</gene>
<evidence type="ECO:0008006" key="3">
    <source>
        <dbReference type="Google" id="ProtNLM"/>
    </source>
</evidence>
<evidence type="ECO:0000313" key="2">
    <source>
        <dbReference type="Proteomes" id="UP000765845"/>
    </source>
</evidence>
<proteinExistence type="predicted"/>